<dbReference type="EMBL" id="BK014883">
    <property type="protein sequence ID" value="DAD80336.1"/>
    <property type="molecule type" value="Genomic_DNA"/>
</dbReference>
<accession>A0A8S5MDT9</accession>
<sequence length="97" mass="11606">MEKIKCPSWEWEWATHDMIHEGTLRTNINLISHICFLKTERILNSDQYYYVDDINELIPDTMNAEEKAVFLSKLKKVSQKVSVPDDFDKKLRKQFQE</sequence>
<reference evidence="1" key="1">
    <citation type="journal article" date="2021" name="Proc. Natl. Acad. Sci. U.S.A.">
        <title>A Catalog of Tens of Thousands of Viruses from Human Metagenomes Reveals Hidden Associations with Chronic Diseases.</title>
        <authorList>
            <person name="Tisza M.J."/>
            <person name="Buck C.B."/>
        </authorList>
    </citation>
    <scope>NUCLEOTIDE SEQUENCE</scope>
    <source>
        <strain evidence="1">CtX581</strain>
    </source>
</reference>
<name>A0A8S5MDT9_9CAUD</name>
<organism evidence="1">
    <name type="scientific">Siphoviridae sp. ctX581</name>
    <dbReference type="NCBI Taxonomy" id="2826365"/>
    <lineage>
        <taxon>Viruses</taxon>
        <taxon>Duplodnaviria</taxon>
        <taxon>Heunggongvirae</taxon>
        <taxon>Uroviricota</taxon>
        <taxon>Caudoviricetes</taxon>
    </lineage>
</organism>
<protein>
    <submittedName>
        <fullName evidence="1">Uncharacterized protein</fullName>
    </submittedName>
</protein>
<proteinExistence type="predicted"/>
<evidence type="ECO:0000313" key="1">
    <source>
        <dbReference type="EMBL" id="DAD80336.1"/>
    </source>
</evidence>